<evidence type="ECO:0000256" key="6">
    <source>
        <dbReference type="RuleBase" id="RU000682"/>
    </source>
</evidence>
<proteinExistence type="predicted"/>
<dbReference type="STRING" id="1230097.A0A423WZY1"/>
<dbReference type="GO" id="GO:0000981">
    <property type="term" value="F:DNA-binding transcription factor activity, RNA polymerase II-specific"/>
    <property type="evidence" value="ECO:0007669"/>
    <property type="project" value="TreeGrafter"/>
</dbReference>
<feature type="compositionally biased region" description="Polar residues" evidence="7">
    <location>
        <begin position="67"/>
        <end position="82"/>
    </location>
</feature>
<evidence type="ECO:0000256" key="1">
    <source>
        <dbReference type="ARBA" id="ARBA00004123"/>
    </source>
</evidence>
<dbReference type="InterPro" id="IPR009057">
    <property type="entry name" value="Homeodomain-like_sf"/>
</dbReference>
<feature type="region of interest" description="Disordered" evidence="7">
    <location>
        <begin position="376"/>
        <end position="438"/>
    </location>
</feature>
<evidence type="ECO:0000313" key="9">
    <source>
        <dbReference type="EMBL" id="ROW09128.1"/>
    </source>
</evidence>
<feature type="compositionally biased region" description="Polar residues" evidence="7">
    <location>
        <begin position="397"/>
        <end position="418"/>
    </location>
</feature>
<evidence type="ECO:0000256" key="5">
    <source>
        <dbReference type="PROSITE-ProRule" id="PRU00108"/>
    </source>
</evidence>
<organism evidence="9 10">
    <name type="scientific">Cytospora leucostoma</name>
    <dbReference type="NCBI Taxonomy" id="1230097"/>
    <lineage>
        <taxon>Eukaryota</taxon>
        <taxon>Fungi</taxon>
        <taxon>Dikarya</taxon>
        <taxon>Ascomycota</taxon>
        <taxon>Pezizomycotina</taxon>
        <taxon>Sordariomycetes</taxon>
        <taxon>Sordariomycetidae</taxon>
        <taxon>Diaporthales</taxon>
        <taxon>Cytosporaceae</taxon>
        <taxon>Cytospora</taxon>
    </lineage>
</organism>
<evidence type="ECO:0000256" key="2">
    <source>
        <dbReference type="ARBA" id="ARBA00023125"/>
    </source>
</evidence>
<dbReference type="InterPro" id="IPR001356">
    <property type="entry name" value="HD"/>
</dbReference>
<comment type="caution">
    <text evidence="9">The sequence shown here is derived from an EMBL/GenBank/DDBJ whole genome shotgun (WGS) entry which is preliminary data.</text>
</comment>
<feature type="compositionally biased region" description="Polar residues" evidence="7">
    <location>
        <begin position="153"/>
        <end position="171"/>
    </location>
</feature>
<dbReference type="GO" id="GO:0000977">
    <property type="term" value="F:RNA polymerase II transcription regulatory region sequence-specific DNA binding"/>
    <property type="evidence" value="ECO:0007669"/>
    <property type="project" value="TreeGrafter"/>
</dbReference>
<dbReference type="Pfam" id="PF00046">
    <property type="entry name" value="Homeodomain"/>
    <property type="match status" value="1"/>
</dbReference>
<accession>A0A423WZY1</accession>
<dbReference type="CDD" id="cd00086">
    <property type="entry name" value="homeodomain"/>
    <property type="match status" value="1"/>
</dbReference>
<dbReference type="Gene3D" id="1.10.10.60">
    <property type="entry name" value="Homeodomain-like"/>
    <property type="match status" value="1"/>
</dbReference>
<comment type="subcellular location">
    <subcellularLocation>
        <location evidence="1 5 6">Nucleus</location>
    </subcellularLocation>
</comment>
<feature type="compositionally biased region" description="Polar residues" evidence="7">
    <location>
        <begin position="106"/>
        <end position="133"/>
    </location>
</feature>
<feature type="compositionally biased region" description="Low complexity" evidence="7">
    <location>
        <begin position="628"/>
        <end position="642"/>
    </location>
</feature>
<dbReference type="PROSITE" id="PS50071">
    <property type="entry name" value="HOMEOBOX_2"/>
    <property type="match status" value="1"/>
</dbReference>
<dbReference type="GO" id="GO:0005634">
    <property type="term" value="C:nucleus"/>
    <property type="evidence" value="ECO:0007669"/>
    <property type="project" value="UniProtKB-SubCell"/>
</dbReference>
<feature type="compositionally biased region" description="Basic and acidic residues" evidence="7">
    <location>
        <begin position="178"/>
        <end position="191"/>
    </location>
</feature>
<name>A0A423WZY1_9PEZI</name>
<keyword evidence="4 5" id="KW-0539">Nucleus</keyword>
<evidence type="ECO:0000259" key="8">
    <source>
        <dbReference type="PROSITE" id="PS50071"/>
    </source>
</evidence>
<feature type="DNA-binding region" description="Homeobox" evidence="5">
    <location>
        <begin position="225"/>
        <end position="285"/>
    </location>
</feature>
<feature type="region of interest" description="Disordered" evidence="7">
    <location>
        <begin position="468"/>
        <end position="527"/>
    </location>
</feature>
<sequence length="685" mass="74554">MLASRQHDPEQNHWSMRKYETIYHKPASSTRMSNNFDAPLSTQSEWHGQQYSFISPGGNPIYAQPYNHGTASNGHSVPQAQPRSVADTGGAMDIEPKTKTRALSPPLSQRRSADNLGSRQRRQQSPAAETSAAQGEPYSHKSTEPINEDPAASSDTPGMSLGSNPVSSVSAGQGPELPHSHSGNDDQSSKQEDDDEVIEEYDMAEGDGEAALQQMTPAERTAARRKMKRFRLTHQQTRFLMSEFAKQPHPDAAHRERLSREIPGLSPRQVQVWFQNRRAKIKRLTADDRERMIKMRAVPDDFDNVQALHSPYGAVHGLGAPMASPVGFGPGPYADHLMRGGPLVVDVRRAEGGDHMSPTGLSPAFGSIGFNSSNSMSNPELLSPMSQESSDRYDYSNHMTPLSAGSRTSNPFTRQSNLDAGLSMHSHHSRQQMRPLQPLQLRDTLSRSRPDNLQSPLRSSMSWKGDSIDYASYSGSPQPLGGRQQSAYQPPEGLSGPPTTLGSYETSSYTGSSTTSPTHMSYPNFQSNSFQNAQNRARLRASSATLPLGLDMSPHRSYNSSQQGVRSTTSPSHRHAAVTSAPYSSGFSTAPLAAPSEFSLPRTSGFPTRPHEYSVPHMSAPIGPPNDFSQAFQASMSSGSSSRTPMRDAFGGPLGGDRSNEEYGGPEGELKRRRSFTIPHGGQAP</sequence>
<evidence type="ECO:0000256" key="3">
    <source>
        <dbReference type="ARBA" id="ARBA00023155"/>
    </source>
</evidence>
<evidence type="ECO:0000313" key="10">
    <source>
        <dbReference type="Proteomes" id="UP000285146"/>
    </source>
</evidence>
<feature type="compositionally biased region" description="Polar residues" evidence="7">
    <location>
        <begin position="473"/>
        <end position="488"/>
    </location>
</feature>
<dbReference type="OrthoDB" id="6159439at2759"/>
<keyword evidence="10" id="KW-1185">Reference proteome</keyword>
<dbReference type="PANTHER" id="PTHR24208">
    <property type="entry name" value="LIM/HOMEOBOX PROTEIN LHX"/>
    <property type="match status" value="1"/>
</dbReference>
<dbReference type="InParanoid" id="A0A423WZY1"/>
<evidence type="ECO:0000256" key="7">
    <source>
        <dbReference type="SAM" id="MobiDB-lite"/>
    </source>
</evidence>
<gene>
    <name evidence="9" type="ORF">VPNG_05684</name>
</gene>
<feature type="compositionally biased region" description="Polar residues" evidence="7">
    <location>
        <begin position="376"/>
        <end position="388"/>
    </location>
</feature>
<feature type="compositionally biased region" description="Low complexity" evidence="7">
    <location>
        <begin position="499"/>
        <end position="516"/>
    </location>
</feature>
<dbReference type="SUPFAM" id="SSF46689">
    <property type="entry name" value="Homeodomain-like"/>
    <property type="match status" value="1"/>
</dbReference>
<dbReference type="EMBL" id="LKEB01000032">
    <property type="protein sequence ID" value="ROW09128.1"/>
    <property type="molecule type" value="Genomic_DNA"/>
</dbReference>
<feature type="region of interest" description="Disordered" evidence="7">
    <location>
        <begin position="64"/>
        <end position="197"/>
    </location>
</feature>
<feature type="region of interest" description="Disordered" evidence="7">
    <location>
        <begin position="547"/>
        <end position="685"/>
    </location>
</feature>
<reference evidence="9 10" key="1">
    <citation type="submission" date="2015-09" db="EMBL/GenBank/DDBJ databases">
        <title>Host preference determinants of Valsa canker pathogens revealed by comparative genomics.</title>
        <authorList>
            <person name="Yin Z."/>
            <person name="Huang L."/>
        </authorList>
    </citation>
    <scope>NUCLEOTIDE SEQUENCE [LARGE SCALE GENOMIC DNA]</scope>
    <source>
        <strain evidence="9 10">SXYLt</strain>
    </source>
</reference>
<protein>
    <recommendedName>
        <fullName evidence="8">Homeobox domain-containing protein</fullName>
    </recommendedName>
</protein>
<evidence type="ECO:0000256" key="4">
    <source>
        <dbReference type="ARBA" id="ARBA00023242"/>
    </source>
</evidence>
<dbReference type="InterPro" id="IPR050453">
    <property type="entry name" value="LIM_Homeobox_TF"/>
</dbReference>
<keyword evidence="2 5" id="KW-0238">DNA-binding</keyword>
<feature type="compositionally biased region" description="Polar residues" evidence="7">
    <location>
        <begin position="556"/>
        <end position="571"/>
    </location>
</feature>
<dbReference type="AlphaFoldDB" id="A0A423WZY1"/>
<dbReference type="PANTHER" id="PTHR24208:SF166">
    <property type="entry name" value="LIM HOMEOBOX TRANSCRIPTION FACTOR 1 ALPHA, ISOFORM B"/>
    <property type="match status" value="1"/>
</dbReference>
<dbReference type="SMART" id="SM00389">
    <property type="entry name" value="HOX"/>
    <property type="match status" value="1"/>
</dbReference>
<keyword evidence="3 5" id="KW-0371">Homeobox</keyword>
<dbReference type="Proteomes" id="UP000285146">
    <property type="component" value="Unassembled WGS sequence"/>
</dbReference>
<feature type="domain" description="Homeobox" evidence="8">
    <location>
        <begin position="223"/>
        <end position="284"/>
    </location>
</feature>